<protein>
    <submittedName>
        <fullName evidence="4">Terminase</fullName>
    </submittedName>
</protein>
<evidence type="ECO:0000256" key="1">
    <source>
        <dbReference type="ARBA" id="ARBA00022612"/>
    </source>
</evidence>
<feature type="region of interest" description="Disordered" evidence="2">
    <location>
        <begin position="477"/>
        <end position="501"/>
    </location>
</feature>
<accession>A0A372LQ43</accession>
<dbReference type="Pfam" id="PF03237">
    <property type="entry name" value="Terminase_6N"/>
    <property type="match status" value="1"/>
</dbReference>
<dbReference type="Pfam" id="PF17289">
    <property type="entry name" value="Terminase_6C"/>
    <property type="match status" value="1"/>
</dbReference>
<evidence type="ECO:0000256" key="2">
    <source>
        <dbReference type="SAM" id="MobiDB-lite"/>
    </source>
</evidence>
<reference evidence="4 5" key="1">
    <citation type="submission" date="2018-08" db="EMBL/GenBank/DDBJ databases">
        <title>Bacillus chawlae sp. nov., Bacillus glennii sp. nov., and Bacillus saganii sp. nov. Isolated from the Vehicle Assembly Building at Kennedy Space Center where the Viking Spacecraft were Assembled.</title>
        <authorList>
            <person name="Seuylemezian A."/>
            <person name="Vaishampayan P."/>
        </authorList>
    </citation>
    <scope>NUCLEOTIDE SEQUENCE [LARGE SCALE GENOMIC DNA]</scope>
    <source>
        <strain evidence="4 5">V47-23a</strain>
    </source>
</reference>
<evidence type="ECO:0000313" key="4">
    <source>
        <dbReference type="EMBL" id="RFU70331.1"/>
    </source>
</evidence>
<dbReference type="Proteomes" id="UP000264541">
    <property type="component" value="Unassembled WGS sequence"/>
</dbReference>
<proteinExistence type="predicted"/>
<dbReference type="AlphaFoldDB" id="A0A372LQ43"/>
<sequence length="508" mass="57800">MNLDKLTPHEKEELLTLLEKKQLEKVRNSYVDYVEYVHEGLYEHAKHTRYLCSIIQEAIENKKRMVNGEIPLKNQYIALSIPPRHGKSMTITETLPSFYLGHFKHHRVILGGYGTEFATKFGKKNKEKVERFGDKLFGIGIKKGTSSATDWDIEGHRGGTISRGILAGVTGEGADLMIIDDPIKTREEANSEVTRDKIWGEWIDSFSTRLHPGAIVIIIMTRWHESDLVGRLLDPEYGQPLPWKVINLPLEAEDENDPLGRQLGEPLWDRFGYEFIETRKQMSASSFNALFQGRPTSQEGNIVKREWWKKYSTLPKIPRKIMSVDATFKDSETSDYVSIQVWGKSGINAYLIDRHKARMDFPTTLKKIIEMKAKHPDISGIFIEDKANGSAIISMLRTKIPGIIPVNPQGGKVARVNAISDYIQAGNVWLPKNEPWIEDFIEEWAAFPRGKNDDDVDSASQALNKLFYYYAEIPVETDPDNPTPEEKHSQMIKDMTGGTPPPGIFKWG</sequence>
<evidence type="ECO:0000313" key="5">
    <source>
        <dbReference type="Proteomes" id="UP000264541"/>
    </source>
</evidence>
<dbReference type="OrthoDB" id="9771580at2"/>
<organism evidence="4 5">
    <name type="scientific">Peribacillus saganii</name>
    <dbReference type="NCBI Taxonomy" id="2303992"/>
    <lineage>
        <taxon>Bacteria</taxon>
        <taxon>Bacillati</taxon>
        <taxon>Bacillota</taxon>
        <taxon>Bacilli</taxon>
        <taxon>Bacillales</taxon>
        <taxon>Bacillaceae</taxon>
        <taxon>Peribacillus</taxon>
    </lineage>
</organism>
<keyword evidence="1" id="KW-1188">Viral release from host cell</keyword>
<dbReference type="InterPro" id="IPR006517">
    <property type="entry name" value="Phage_terminase_lsu-like_C"/>
</dbReference>
<keyword evidence="5" id="KW-1185">Reference proteome</keyword>
<dbReference type="Gene3D" id="3.30.420.240">
    <property type="match status" value="1"/>
</dbReference>
<dbReference type="EMBL" id="QVTE01000016">
    <property type="protein sequence ID" value="RFU70331.1"/>
    <property type="molecule type" value="Genomic_DNA"/>
</dbReference>
<comment type="caution">
    <text evidence="4">The sequence shown here is derived from an EMBL/GenBank/DDBJ whole genome shotgun (WGS) entry which is preliminary data.</text>
</comment>
<evidence type="ECO:0000259" key="3">
    <source>
        <dbReference type="Pfam" id="PF17289"/>
    </source>
</evidence>
<dbReference type="RefSeq" id="WP_117325914.1">
    <property type="nucleotide sequence ID" value="NZ_QVTE01000016.1"/>
</dbReference>
<dbReference type="InterPro" id="IPR035421">
    <property type="entry name" value="Terminase_6C"/>
</dbReference>
<feature type="domain" description="Terminase large subunit gp17-like C-terminal" evidence="3">
    <location>
        <begin position="323"/>
        <end position="465"/>
    </location>
</feature>
<name>A0A372LQ43_9BACI</name>
<gene>
    <name evidence="4" type="ORF">D0469_06950</name>
</gene>
<dbReference type="NCBIfam" id="TIGR01630">
    <property type="entry name" value="psiM2_ORF9"/>
    <property type="match status" value="1"/>
</dbReference>